<dbReference type="PANTHER" id="PTHR11717">
    <property type="entry name" value="LOW MOLECULAR WEIGHT PROTEIN TYROSINE PHOSPHATASE"/>
    <property type="match status" value="1"/>
</dbReference>
<dbReference type="InterPro" id="IPR036196">
    <property type="entry name" value="Ptyr_pPase_sf"/>
</dbReference>
<dbReference type="InterPro" id="IPR050438">
    <property type="entry name" value="LMW_PTPase"/>
</dbReference>
<dbReference type="Gene3D" id="3.40.50.2300">
    <property type="match status" value="1"/>
</dbReference>
<comment type="caution">
    <text evidence="7">The sequence shown here is derived from an EMBL/GenBank/DDBJ whole genome shotgun (WGS) entry which is preliminary data.</text>
</comment>
<feature type="domain" description="Phosphotyrosine protein phosphatase I" evidence="6">
    <location>
        <begin position="5"/>
        <end position="151"/>
    </location>
</feature>
<reference evidence="7" key="1">
    <citation type="submission" date="2020-04" db="EMBL/GenBank/DDBJ databases">
        <title>Description of Shewanella salipaludis sp. nov., isolated from a salt marsh.</title>
        <authorList>
            <person name="Park S."/>
            <person name="Yoon J.-H."/>
        </authorList>
    </citation>
    <scope>NUCLEOTIDE SEQUENCE</scope>
    <source>
        <strain evidence="7">SHSM-M6</strain>
    </source>
</reference>
<dbReference type="EC" id="3.1.3.48" evidence="2"/>
<accession>A0A972JI17</accession>
<organism evidence="7 8">
    <name type="scientific">Shewanella salipaludis</name>
    <dbReference type="NCBI Taxonomy" id="2723052"/>
    <lineage>
        <taxon>Bacteria</taxon>
        <taxon>Pseudomonadati</taxon>
        <taxon>Pseudomonadota</taxon>
        <taxon>Gammaproteobacteria</taxon>
        <taxon>Alteromonadales</taxon>
        <taxon>Shewanellaceae</taxon>
        <taxon>Shewanella</taxon>
    </lineage>
</organism>
<dbReference type="EMBL" id="JAAXYH010000001">
    <property type="protein sequence ID" value="NMH63710.1"/>
    <property type="molecule type" value="Genomic_DNA"/>
</dbReference>
<feature type="active site" description="Nucleophile" evidence="5">
    <location>
        <position position="11"/>
    </location>
</feature>
<keyword evidence="8" id="KW-1185">Reference proteome</keyword>
<dbReference type="RefSeq" id="WP_169562346.1">
    <property type="nucleotide sequence ID" value="NZ_JAAXYH010000001.1"/>
</dbReference>
<proteinExistence type="inferred from homology"/>
<dbReference type="CDD" id="cd16343">
    <property type="entry name" value="LMWPTP"/>
    <property type="match status" value="1"/>
</dbReference>
<dbReference type="PRINTS" id="PR00719">
    <property type="entry name" value="LMWPTPASE"/>
</dbReference>
<dbReference type="SUPFAM" id="SSF52788">
    <property type="entry name" value="Phosphotyrosine protein phosphatases I"/>
    <property type="match status" value="1"/>
</dbReference>
<keyword evidence="3" id="KW-0378">Hydrolase</keyword>
<dbReference type="PANTHER" id="PTHR11717:SF7">
    <property type="entry name" value="LOW MOLECULAR WEIGHT PHOSPHOTYROSINE PROTEIN PHOSPHATASE"/>
    <property type="match status" value="1"/>
</dbReference>
<feature type="active site" evidence="5">
    <location>
        <position position="17"/>
    </location>
</feature>
<dbReference type="Proteomes" id="UP000737113">
    <property type="component" value="Unassembled WGS sequence"/>
</dbReference>
<dbReference type="InterPro" id="IPR023485">
    <property type="entry name" value="Ptyr_pPase"/>
</dbReference>
<gene>
    <name evidence="7" type="ORF">HC757_00730</name>
</gene>
<dbReference type="AlphaFoldDB" id="A0A972JI17"/>
<protein>
    <recommendedName>
        <fullName evidence="2">protein-tyrosine-phosphatase</fullName>
        <ecNumber evidence="2">3.1.3.48</ecNumber>
    </recommendedName>
</protein>
<evidence type="ECO:0000256" key="4">
    <source>
        <dbReference type="ARBA" id="ARBA00022912"/>
    </source>
</evidence>
<evidence type="ECO:0000313" key="8">
    <source>
        <dbReference type="Proteomes" id="UP000737113"/>
    </source>
</evidence>
<dbReference type="SMART" id="SM00226">
    <property type="entry name" value="LMWPc"/>
    <property type="match status" value="1"/>
</dbReference>
<evidence type="ECO:0000256" key="5">
    <source>
        <dbReference type="PIRSR" id="PIRSR617867-1"/>
    </source>
</evidence>
<evidence type="ECO:0000313" key="7">
    <source>
        <dbReference type="EMBL" id="NMH63710.1"/>
    </source>
</evidence>
<evidence type="ECO:0000259" key="6">
    <source>
        <dbReference type="SMART" id="SM00226"/>
    </source>
</evidence>
<evidence type="ECO:0000256" key="3">
    <source>
        <dbReference type="ARBA" id="ARBA00022801"/>
    </source>
</evidence>
<dbReference type="Pfam" id="PF01451">
    <property type="entry name" value="LMWPc"/>
    <property type="match status" value="1"/>
</dbReference>
<dbReference type="InterPro" id="IPR017867">
    <property type="entry name" value="Tyr_phospatase_low_mol_wt"/>
</dbReference>
<feature type="active site" description="Proton donor" evidence="5">
    <location>
        <position position="125"/>
    </location>
</feature>
<evidence type="ECO:0000256" key="1">
    <source>
        <dbReference type="ARBA" id="ARBA00011063"/>
    </source>
</evidence>
<dbReference type="GO" id="GO:0004725">
    <property type="term" value="F:protein tyrosine phosphatase activity"/>
    <property type="evidence" value="ECO:0007669"/>
    <property type="project" value="UniProtKB-EC"/>
</dbReference>
<sequence length="155" mass="16963">MKSITSVLFVCMGNICRSPTAEALCRAKLQQKGLNLRIDSAGTLGFHRGNPPDPRAVAAGEKRHLSFDGIFARQITAEDFEQFDLILAADKQNLVELSALCPPAHKDKLHLMLSFGTLGIGEVPDPYYGSSDGFETVLDLLDDSLERLLEQVAVY</sequence>
<evidence type="ECO:0000256" key="2">
    <source>
        <dbReference type="ARBA" id="ARBA00013064"/>
    </source>
</evidence>
<comment type="similarity">
    <text evidence="1">Belongs to the low molecular weight phosphotyrosine protein phosphatase family.</text>
</comment>
<name>A0A972JI17_9GAMM</name>
<keyword evidence="4" id="KW-0904">Protein phosphatase</keyword>